<keyword evidence="3" id="KW-1185">Reference proteome</keyword>
<proteinExistence type="predicted"/>
<dbReference type="Proteomes" id="UP000282184">
    <property type="component" value="Unassembled WGS sequence"/>
</dbReference>
<evidence type="ECO:0000313" key="3">
    <source>
        <dbReference type="Proteomes" id="UP000282184"/>
    </source>
</evidence>
<sequence length="164" mass="18579">MVLPYVLVVLIPRTTDGGNILKLNFLALCTLFFTGYMLDKVANRQGRRPYHLVGALAAVVFFFLSESTLRATVDYVSFKFKQNRVEPLALNPHNAQQLTAAGFVRVETAHPGVTLFVEDGAASVKYWGVAYSAADETPNNSYLPHEVCYWQRLSGHWYKWVRYD</sequence>
<protein>
    <submittedName>
        <fullName evidence="2">Uncharacterized protein</fullName>
    </submittedName>
</protein>
<dbReference type="OrthoDB" id="9803578at2"/>
<name>A0A3S0H8P7_9BACT</name>
<comment type="caution">
    <text evidence="2">The sequence shown here is derived from an EMBL/GenBank/DDBJ whole genome shotgun (WGS) entry which is preliminary data.</text>
</comment>
<feature type="transmembrane region" description="Helical" evidence="1">
    <location>
        <begin position="20"/>
        <end position="38"/>
    </location>
</feature>
<keyword evidence="1" id="KW-1133">Transmembrane helix</keyword>
<keyword evidence="1" id="KW-0812">Transmembrane</keyword>
<feature type="transmembrane region" description="Helical" evidence="1">
    <location>
        <begin position="50"/>
        <end position="69"/>
    </location>
</feature>
<dbReference type="EMBL" id="RXOF01000002">
    <property type="protein sequence ID" value="RTQ52091.1"/>
    <property type="molecule type" value="Genomic_DNA"/>
</dbReference>
<dbReference type="RefSeq" id="WP_126691748.1">
    <property type="nucleotide sequence ID" value="NZ_RXOF01000002.1"/>
</dbReference>
<gene>
    <name evidence="2" type="ORF">EJV47_03415</name>
</gene>
<evidence type="ECO:0000313" key="2">
    <source>
        <dbReference type="EMBL" id="RTQ52091.1"/>
    </source>
</evidence>
<dbReference type="AlphaFoldDB" id="A0A3S0H8P7"/>
<accession>A0A3S0H8P7</accession>
<evidence type="ECO:0000256" key="1">
    <source>
        <dbReference type="SAM" id="Phobius"/>
    </source>
</evidence>
<reference evidence="2 3" key="1">
    <citation type="submission" date="2018-12" db="EMBL/GenBank/DDBJ databases">
        <title>Hymenobacter gummosus sp. nov., isolated from a spring.</title>
        <authorList>
            <person name="Nie L."/>
        </authorList>
    </citation>
    <scope>NUCLEOTIDE SEQUENCE [LARGE SCALE GENOMIC DNA]</scope>
    <source>
        <strain evidence="2 3">KCTC 52166</strain>
    </source>
</reference>
<keyword evidence="1" id="KW-0472">Membrane</keyword>
<organism evidence="2 3">
    <name type="scientific">Hymenobacter gummosus</name>
    <dbReference type="NCBI Taxonomy" id="1776032"/>
    <lineage>
        <taxon>Bacteria</taxon>
        <taxon>Pseudomonadati</taxon>
        <taxon>Bacteroidota</taxon>
        <taxon>Cytophagia</taxon>
        <taxon>Cytophagales</taxon>
        <taxon>Hymenobacteraceae</taxon>
        <taxon>Hymenobacter</taxon>
    </lineage>
</organism>